<dbReference type="Proteomes" id="UP000199337">
    <property type="component" value="Unassembled WGS sequence"/>
</dbReference>
<accession>A0A1I2XNN1</accession>
<evidence type="ECO:0000259" key="1">
    <source>
        <dbReference type="Pfam" id="PF07848"/>
    </source>
</evidence>
<keyword evidence="4" id="KW-1185">Reference proteome</keyword>
<dbReference type="PANTHER" id="PTHR30319">
    <property type="entry name" value="PHENYLACETIC ACID REGULATOR-RELATED TRANSCRIPTIONAL REPRESSOR"/>
    <property type="match status" value="1"/>
</dbReference>
<dbReference type="RefSeq" id="WP_092473790.1">
    <property type="nucleotide sequence ID" value="NZ_FOOX01000018.1"/>
</dbReference>
<dbReference type="InterPro" id="IPR012906">
    <property type="entry name" value="PaaX-like_N"/>
</dbReference>
<evidence type="ECO:0000313" key="4">
    <source>
        <dbReference type="Proteomes" id="UP000199337"/>
    </source>
</evidence>
<protein>
    <submittedName>
        <fullName evidence="3">Transcriptional regulator, PaaX family</fullName>
    </submittedName>
</protein>
<dbReference type="PIRSF" id="PIRSF020623">
    <property type="entry name" value="PaaX"/>
    <property type="match status" value="1"/>
</dbReference>
<name>A0A1I2XNN1_9FIRM</name>
<dbReference type="EMBL" id="FOOX01000018">
    <property type="protein sequence ID" value="SFH15060.1"/>
    <property type="molecule type" value="Genomic_DNA"/>
</dbReference>
<feature type="domain" description="Transcriptional repressor PaaX-like C-terminal" evidence="2">
    <location>
        <begin position="190"/>
        <end position="274"/>
    </location>
</feature>
<dbReference type="GO" id="GO:0006351">
    <property type="term" value="P:DNA-templated transcription"/>
    <property type="evidence" value="ECO:0007669"/>
    <property type="project" value="InterPro"/>
</dbReference>
<dbReference type="PANTHER" id="PTHR30319:SF1">
    <property type="entry name" value="TRANSCRIPTIONAL REPRESSOR PAAX"/>
    <property type="match status" value="1"/>
</dbReference>
<organism evidence="3 4">
    <name type="scientific">Desulfotruncus arcticus DSM 17038</name>
    <dbReference type="NCBI Taxonomy" id="1121424"/>
    <lineage>
        <taxon>Bacteria</taxon>
        <taxon>Bacillati</taxon>
        <taxon>Bacillota</taxon>
        <taxon>Clostridia</taxon>
        <taxon>Eubacteriales</taxon>
        <taxon>Desulfallaceae</taxon>
        <taxon>Desulfotruncus</taxon>
    </lineage>
</organism>
<dbReference type="InterPro" id="IPR013225">
    <property type="entry name" value="PaaX_C"/>
</dbReference>
<evidence type="ECO:0000313" key="3">
    <source>
        <dbReference type="EMBL" id="SFH15060.1"/>
    </source>
</evidence>
<dbReference type="STRING" id="341036.SAMN05660649_04063"/>
<dbReference type="Pfam" id="PF07848">
    <property type="entry name" value="PaaX"/>
    <property type="match status" value="1"/>
</dbReference>
<dbReference type="OrthoDB" id="2270427at2"/>
<feature type="domain" description="Transcriptional repressor PaaX-like N-terminal" evidence="1">
    <location>
        <begin position="17"/>
        <end position="79"/>
    </location>
</feature>
<dbReference type="InterPro" id="IPR036388">
    <property type="entry name" value="WH-like_DNA-bd_sf"/>
</dbReference>
<dbReference type="Pfam" id="PF08223">
    <property type="entry name" value="PaaX_C"/>
    <property type="match status" value="1"/>
</dbReference>
<gene>
    <name evidence="3" type="ORF">SAMN05660649_04063</name>
</gene>
<reference evidence="4" key="1">
    <citation type="submission" date="2016-10" db="EMBL/GenBank/DDBJ databases">
        <authorList>
            <person name="Varghese N."/>
            <person name="Submissions S."/>
        </authorList>
    </citation>
    <scope>NUCLEOTIDE SEQUENCE [LARGE SCALE GENOMIC DNA]</scope>
    <source>
        <strain evidence="4">DSM 17038</strain>
    </source>
</reference>
<dbReference type="Gene3D" id="1.10.10.10">
    <property type="entry name" value="Winged helix-like DNA-binding domain superfamily/Winged helix DNA-binding domain"/>
    <property type="match status" value="1"/>
</dbReference>
<dbReference type="AlphaFoldDB" id="A0A1I2XNN1"/>
<evidence type="ECO:0000259" key="2">
    <source>
        <dbReference type="Pfam" id="PF08223"/>
    </source>
</evidence>
<dbReference type="InterPro" id="IPR011965">
    <property type="entry name" value="PaaX_trns_reg"/>
</dbReference>
<proteinExistence type="predicted"/>
<sequence>MKIILRKKDSVTSIVLFIFNIYGEYASQYSIQLNNLIDFMQQFGKNETSTRMGLSRMVKAGILINKKIEGEVVYQLTEYGFENIHNWNHGIAMFFNRYEKRHQVWNKKWSAITLLDFNKSDKERQTVIDDLTEIGLREIIRNTWVCPYQMSDEVDSIAARENVKYLSINDGDISLNFPANEFINDVFQVAWIRKRYREFLDLMRDIEMEFDEIKENAGYCLALLFKLGWNFYDIAISDPALPKELLNDWEGDRVVQEFQQLRTRLYEKVKNYWDRKISL</sequence>